<protein>
    <submittedName>
        <fullName evidence="2">Uncharacterized protein</fullName>
    </submittedName>
</protein>
<dbReference type="KEGG" id="fcj:RN605_04695"/>
<dbReference type="EMBL" id="CP134890">
    <property type="protein sequence ID" value="WNM22662.1"/>
    <property type="molecule type" value="Genomic_DNA"/>
</dbReference>
<evidence type="ECO:0000313" key="1">
    <source>
        <dbReference type="EMBL" id="WNM18611.1"/>
    </source>
</evidence>
<organism evidence="2 3">
    <name type="scientific">Flavobacterium capsici</name>
    <dbReference type="NCBI Taxonomy" id="3075618"/>
    <lineage>
        <taxon>Bacteria</taxon>
        <taxon>Pseudomonadati</taxon>
        <taxon>Bacteroidota</taxon>
        <taxon>Flavobacteriia</taxon>
        <taxon>Flavobacteriales</taxon>
        <taxon>Flavobacteriaceae</taxon>
        <taxon>Flavobacterium</taxon>
    </lineage>
</organism>
<evidence type="ECO:0000313" key="2">
    <source>
        <dbReference type="EMBL" id="WNM22662.1"/>
    </source>
</evidence>
<dbReference type="Proteomes" id="UP001304515">
    <property type="component" value="Chromosome"/>
</dbReference>
<name>A0AA96J564_9FLAO</name>
<gene>
    <name evidence="2" type="ORF">RN605_04695</name>
    <name evidence="1" type="ORF">RN608_11395</name>
</gene>
<evidence type="ECO:0000313" key="3">
    <source>
        <dbReference type="Proteomes" id="UP001304515"/>
    </source>
</evidence>
<dbReference type="AlphaFoldDB" id="A0AA96J564"/>
<reference evidence="2 3" key="1">
    <citation type="submission" date="2023-09" db="EMBL/GenBank/DDBJ databases">
        <title>Flavobacterium sp. a novel bacteria isolate from Pepper rhizosphere.</title>
        <authorList>
            <person name="Peng Y."/>
            <person name="Lee J."/>
        </authorList>
    </citation>
    <scope>NUCLEOTIDE SEQUENCE [LARGE SCALE GENOMIC DNA]</scope>
    <source>
        <strain evidence="1">PMR2A8</strain>
        <strain evidence="2 3">PMTSA4</strain>
    </source>
</reference>
<sequence>MTVDRLKNLLEIPFESLNLDKDLKAELIEYYKFIFNAKTCSTCKDKFPIYYKKLIESGVEKLSIITNGKFKLRKNIGVVEISFGNGKFISHSNADDDTCIAFLKANPNRISMFESYPENWMDLIQDNEKENENE</sequence>
<keyword evidence="3" id="KW-1185">Reference proteome</keyword>
<accession>A0AA96J564</accession>
<dbReference type="RefSeq" id="WP_313322657.1">
    <property type="nucleotide sequence ID" value="NZ_CP134878.1"/>
</dbReference>
<accession>A0AA96EZL1</accession>
<proteinExistence type="predicted"/>
<dbReference type="EMBL" id="CP134878">
    <property type="protein sequence ID" value="WNM18611.1"/>
    <property type="molecule type" value="Genomic_DNA"/>
</dbReference>